<dbReference type="EMBL" id="AFVQ02000180">
    <property type="protein sequence ID" value="KLI01653.1"/>
    <property type="molecule type" value="Genomic_DNA"/>
</dbReference>
<sequence>MDSNNPFFDNVEKKTNVKKDEIFKIADSVSNADFSDPQVVKALIARIGQTAGVPVSKEKEDAIVKAITSGNIPGNFSSLSKIFSPKQK</sequence>
<reference evidence="1 2" key="1">
    <citation type="journal article" date="2011" name="J. Bacteriol.">
        <title>Draft genome sequence of Sporolactobacillus inulinus strain CASD, an efficient D-lactic acid-producing bacterium with high-concentration lactate tolerance capability.</title>
        <authorList>
            <person name="Yu B."/>
            <person name="Su F."/>
            <person name="Wang L."/>
            <person name="Xu K."/>
            <person name="Zhao B."/>
            <person name="Xu P."/>
        </authorList>
    </citation>
    <scope>NUCLEOTIDE SEQUENCE [LARGE SCALE GENOMIC DNA]</scope>
    <source>
        <strain evidence="1 2">CASD</strain>
    </source>
</reference>
<dbReference type="Pfam" id="PF14069">
    <property type="entry name" value="SpoVIF"/>
    <property type="match status" value="1"/>
</dbReference>
<evidence type="ECO:0000313" key="2">
    <source>
        <dbReference type="Proteomes" id="UP000035553"/>
    </source>
</evidence>
<name>A0A0U1QLK1_9BACL</name>
<accession>A0A0U1QLK1</accession>
<dbReference type="RefSeq" id="WP_010026886.1">
    <property type="nucleotide sequence ID" value="NZ_AFVQ02000180.1"/>
</dbReference>
<keyword evidence="2" id="KW-1185">Reference proteome</keyword>
<dbReference type="AlphaFoldDB" id="A0A0U1QLK1"/>
<proteinExistence type="predicted"/>
<dbReference type="OrthoDB" id="2474248at2"/>
<dbReference type="STRING" id="1069536.SINU_12240"/>
<evidence type="ECO:0000313" key="1">
    <source>
        <dbReference type="EMBL" id="KLI01653.1"/>
    </source>
</evidence>
<comment type="caution">
    <text evidence="1">The sequence shown here is derived from an EMBL/GenBank/DDBJ whole genome shotgun (WGS) entry which is preliminary data.</text>
</comment>
<organism evidence="1 2">
    <name type="scientific">Sporolactobacillus inulinus CASD</name>
    <dbReference type="NCBI Taxonomy" id="1069536"/>
    <lineage>
        <taxon>Bacteria</taxon>
        <taxon>Bacillati</taxon>
        <taxon>Bacillota</taxon>
        <taxon>Bacilli</taxon>
        <taxon>Bacillales</taxon>
        <taxon>Sporolactobacillaceae</taxon>
        <taxon>Sporolactobacillus</taxon>
    </lineage>
</organism>
<dbReference type="InterPro" id="IPR025942">
    <property type="entry name" value="SpoVIF"/>
</dbReference>
<dbReference type="Proteomes" id="UP000035553">
    <property type="component" value="Unassembled WGS sequence"/>
</dbReference>
<protein>
    <submittedName>
        <fullName evidence="1">ATP synthase</fullName>
    </submittedName>
</protein>
<gene>
    <name evidence="1" type="ORF">SINU_12240</name>
</gene>